<name>A0A6J4SCC2_9ACTN</name>
<feature type="non-terminal residue" evidence="2">
    <location>
        <position position="146"/>
    </location>
</feature>
<sequence length="146" mass="15697">GDQSHLYRGRPGAGVASARRPAELRALGGGLESHAPGERTLAEQGIGLRTRPRGGPDRASRHHRGSRFRAAGAARARSQDPPVRARARRDEARASRRGHVGLDDRAPVRRPDRTTVRPARRAGAAGPQRRVATPPAAHGREGRDTM</sequence>
<evidence type="ECO:0000313" key="2">
    <source>
        <dbReference type="EMBL" id="CAA9495571.1"/>
    </source>
</evidence>
<dbReference type="EMBL" id="CADCVU010000087">
    <property type="protein sequence ID" value="CAA9495571.1"/>
    <property type="molecule type" value="Genomic_DNA"/>
</dbReference>
<feature type="region of interest" description="Disordered" evidence="1">
    <location>
        <begin position="1"/>
        <end position="146"/>
    </location>
</feature>
<reference evidence="2" key="1">
    <citation type="submission" date="2020-02" db="EMBL/GenBank/DDBJ databases">
        <authorList>
            <person name="Meier V. D."/>
        </authorList>
    </citation>
    <scope>NUCLEOTIDE SEQUENCE</scope>
    <source>
        <strain evidence="2">AVDCRST_MAG45</strain>
    </source>
</reference>
<gene>
    <name evidence="2" type="ORF">AVDCRST_MAG45-984</name>
</gene>
<accession>A0A6J4SCC2</accession>
<proteinExistence type="predicted"/>
<evidence type="ECO:0000256" key="1">
    <source>
        <dbReference type="SAM" id="MobiDB-lite"/>
    </source>
</evidence>
<organism evidence="2">
    <name type="scientific">uncultured Solirubrobacterales bacterium</name>
    <dbReference type="NCBI Taxonomy" id="768556"/>
    <lineage>
        <taxon>Bacteria</taxon>
        <taxon>Bacillati</taxon>
        <taxon>Actinomycetota</taxon>
        <taxon>Thermoleophilia</taxon>
        <taxon>Solirubrobacterales</taxon>
        <taxon>environmental samples</taxon>
    </lineage>
</organism>
<feature type="compositionally biased region" description="Low complexity" evidence="1">
    <location>
        <begin position="121"/>
        <end position="132"/>
    </location>
</feature>
<feature type="non-terminal residue" evidence="2">
    <location>
        <position position="1"/>
    </location>
</feature>
<feature type="compositionally biased region" description="Basic and acidic residues" evidence="1">
    <location>
        <begin position="88"/>
        <end position="115"/>
    </location>
</feature>
<protein>
    <submittedName>
        <fullName evidence="2">Uncharacterized protein</fullName>
    </submittedName>
</protein>
<dbReference type="AlphaFoldDB" id="A0A6J4SCC2"/>